<dbReference type="Proteomes" id="UP000239209">
    <property type="component" value="Unassembled WGS sequence"/>
</dbReference>
<comment type="caution">
    <text evidence="1">The sequence shown here is derived from an EMBL/GenBank/DDBJ whole genome shotgun (WGS) entry which is preliminary data.</text>
</comment>
<dbReference type="AlphaFoldDB" id="A0A2T0S3P6"/>
<dbReference type="EMBL" id="PVZG01000009">
    <property type="protein sequence ID" value="PRY28051.1"/>
    <property type="molecule type" value="Genomic_DNA"/>
</dbReference>
<evidence type="ECO:0000313" key="1">
    <source>
        <dbReference type="EMBL" id="PRY28051.1"/>
    </source>
</evidence>
<dbReference type="OrthoDB" id="9788136at2"/>
<dbReference type="InterPro" id="IPR009003">
    <property type="entry name" value="Peptidase_S1_PA"/>
</dbReference>
<evidence type="ECO:0000313" key="2">
    <source>
        <dbReference type="Proteomes" id="UP000239209"/>
    </source>
</evidence>
<gene>
    <name evidence="1" type="ORF">CLV70_109207</name>
</gene>
<dbReference type="Gene3D" id="2.40.10.10">
    <property type="entry name" value="Trypsin-like serine proteases"/>
    <property type="match status" value="2"/>
</dbReference>
<dbReference type="InterPro" id="IPR043504">
    <property type="entry name" value="Peptidase_S1_PA_chymotrypsin"/>
</dbReference>
<accession>A0A2T0S3P6</accession>
<protein>
    <submittedName>
        <fullName evidence="1">Trypsin-like peptidase</fullName>
    </submittedName>
</protein>
<reference evidence="1 2" key="1">
    <citation type="submission" date="2018-03" db="EMBL/GenBank/DDBJ databases">
        <title>Genomic Encyclopedia of Archaeal and Bacterial Type Strains, Phase II (KMG-II): from individual species to whole genera.</title>
        <authorList>
            <person name="Goeker M."/>
        </authorList>
    </citation>
    <scope>NUCLEOTIDE SEQUENCE [LARGE SCALE GENOMIC DNA]</scope>
    <source>
        <strain evidence="1 2">DSM 45348</strain>
    </source>
</reference>
<proteinExistence type="predicted"/>
<dbReference type="GO" id="GO:0006508">
    <property type="term" value="P:proteolysis"/>
    <property type="evidence" value="ECO:0007669"/>
    <property type="project" value="InterPro"/>
</dbReference>
<dbReference type="RefSeq" id="WP_158277790.1">
    <property type="nucleotide sequence ID" value="NZ_PVZG01000009.1"/>
</dbReference>
<name>A0A2T0S3P6_9ACTN</name>
<dbReference type="PRINTS" id="PR00834">
    <property type="entry name" value="PROTEASES2C"/>
</dbReference>
<dbReference type="GO" id="GO:0004252">
    <property type="term" value="F:serine-type endopeptidase activity"/>
    <property type="evidence" value="ECO:0007669"/>
    <property type="project" value="InterPro"/>
</dbReference>
<organism evidence="1 2">
    <name type="scientific">Pseudosporangium ferrugineum</name>
    <dbReference type="NCBI Taxonomy" id="439699"/>
    <lineage>
        <taxon>Bacteria</taxon>
        <taxon>Bacillati</taxon>
        <taxon>Actinomycetota</taxon>
        <taxon>Actinomycetes</taxon>
        <taxon>Micromonosporales</taxon>
        <taxon>Micromonosporaceae</taxon>
        <taxon>Pseudosporangium</taxon>
    </lineage>
</organism>
<dbReference type="Pfam" id="PF13365">
    <property type="entry name" value="Trypsin_2"/>
    <property type="match status" value="1"/>
</dbReference>
<sequence length="277" mass="28732">MRYLSTQGSWRTALRWAAAGTVAALLAVLAVVAAGQHRRIDRLEREAAESRRAAAAGAAAVDQRLIALDQRAKTLDTRLAALDEHNQQAFDPRAVAASALPSVFQVIAGDFSGSAFAVGRPRPGRTSILTAYHVIKPVWAGGGSTVRLERDGKSYRATIVDVSPTHDLALLTVTAKINGLTPARAKPTPGEQILVVGAPLGLTDTITTGVVSAVRARVGGPGTMVQIDAPVNPGNSGGPVINTRKEVVGIADAKAQDAEGIGLAVPIQTACKVFDVC</sequence>
<keyword evidence="2" id="KW-1185">Reference proteome</keyword>
<dbReference type="InterPro" id="IPR001940">
    <property type="entry name" value="Peptidase_S1C"/>
</dbReference>
<dbReference type="SUPFAM" id="SSF50494">
    <property type="entry name" value="Trypsin-like serine proteases"/>
    <property type="match status" value="1"/>
</dbReference>
<dbReference type="PANTHER" id="PTHR43019:SF62">
    <property type="entry name" value="SERINE ENDOPROTEASE DEGS"/>
    <property type="match status" value="1"/>
</dbReference>
<dbReference type="PANTHER" id="PTHR43019">
    <property type="entry name" value="SERINE ENDOPROTEASE DEGS"/>
    <property type="match status" value="1"/>
</dbReference>